<organism evidence="2 3">
    <name type="scientific">Candidatus Methylocalor cossyra</name>
    <dbReference type="NCBI Taxonomy" id="3108543"/>
    <lineage>
        <taxon>Bacteria</taxon>
        <taxon>Pseudomonadati</taxon>
        <taxon>Pseudomonadota</taxon>
        <taxon>Gammaproteobacteria</taxon>
        <taxon>Methylococcales</taxon>
        <taxon>Methylococcaceae</taxon>
        <taxon>Candidatus Methylocalor</taxon>
    </lineage>
</organism>
<evidence type="ECO:0000313" key="2">
    <source>
        <dbReference type="EMBL" id="CAL1239589.1"/>
    </source>
</evidence>
<dbReference type="InterPro" id="IPR018642">
    <property type="entry name" value="DUF2066"/>
</dbReference>
<feature type="signal peptide" evidence="1">
    <location>
        <begin position="1"/>
        <end position="19"/>
    </location>
</feature>
<dbReference type="Proteomes" id="UP001497493">
    <property type="component" value="Chromosome"/>
</dbReference>
<keyword evidence="1" id="KW-0732">Signal</keyword>
<accession>A0ABP1C5U6</accession>
<keyword evidence="3" id="KW-1185">Reference proteome</keyword>
<protein>
    <recommendedName>
        <fullName evidence="4">DUF2066 domain-containing protein</fullName>
    </recommendedName>
</protein>
<sequence length="342" mass="36994">MGRALVCTCLTLLSPLLGATEVKGLYRIETAAPNRDAGARAEDFRRGLAQVLKRVLRSEDFASPAARALIAKPEPYVLQFQYRVGADGPRGVPLLQVDFDPTAIRDALRRKGIEVWSAQRPDLLTWLALEENAQQRLVSATAPPEIEGLVRELAVETGLPMTLPLGDLTDQQALSPTDIDNTLRLRLASERYATEAILAGHLRRTSDGSWGGDWRLLWGEEEQRWQGGPGDLRAVLGSGLGGAYQRLAAHFVGRGTEAASLELKVSGIASLEEANRVAAYLGKLSPVARLEWLEVGAGDASFRLLVRGGREAFRQTLAMGGLLRPVPGGEPGFSGLAYQLVK</sequence>
<evidence type="ECO:0000256" key="1">
    <source>
        <dbReference type="SAM" id="SignalP"/>
    </source>
</evidence>
<dbReference type="EMBL" id="OZ026884">
    <property type="protein sequence ID" value="CAL1239589.1"/>
    <property type="molecule type" value="Genomic_DNA"/>
</dbReference>
<dbReference type="RefSeq" id="WP_348759132.1">
    <property type="nucleotide sequence ID" value="NZ_OZ026884.1"/>
</dbReference>
<gene>
    <name evidence="2" type="ORF">MECH1_V1_0813</name>
</gene>
<proteinExistence type="predicted"/>
<reference evidence="2 3" key="1">
    <citation type="submission" date="2024-04" db="EMBL/GenBank/DDBJ databases">
        <authorList>
            <person name="Cremers G."/>
        </authorList>
    </citation>
    <scope>NUCLEOTIDE SEQUENCE [LARGE SCALE GENOMIC DNA]</scope>
    <source>
        <strain evidence="2">MeCH1-AG</strain>
    </source>
</reference>
<feature type="chain" id="PRO_5046733462" description="DUF2066 domain-containing protein" evidence="1">
    <location>
        <begin position="20"/>
        <end position="342"/>
    </location>
</feature>
<name>A0ABP1C5U6_9GAMM</name>
<evidence type="ECO:0000313" key="3">
    <source>
        <dbReference type="Proteomes" id="UP001497493"/>
    </source>
</evidence>
<evidence type="ECO:0008006" key="4">
    <source>
        <dbReference type="Google" id="ProtNLM"/>
    </source>
</evidence>
<dbReference type="Pfam" id="PF09839">
    <property type="entry name" value="DUF2066"/>
    <property type="match status" value="1"/>
</dbReference>